<reference evidence="1 2" key="1">
    <citation type="submission" date="2023-10" db="EMBL/GenBank/DDBJ databases">
        <title>Draft genome sequence of Xylaria bambusicola isolate GMP-LS, the root and basal stem rot pathogen of sugarcane in Indonesia.</title>
        <authorList>
            <person name="Selvaraj P."/>
            <person name="Muralishankar V."/>
            <person name="Muruganantham S."/>
            <person name="Sp S."/>
            <person name="Haryani S."/>
            <person name="Lau K.J.X."/>
            <person name="Naqvi N.I."/>
        </authorList>
    </citation>
    <scope>NUCLEOTIDE SEQUENCE [LARGE SCALE GENOMIC DNA]</scope>
    <source>
        <strain evidence="1">GMP-LS</strain>
    </source>
</reference>
<dbReference type="AlphaFoldDB" id="A0AAN7V6B6"/>
<gene>
    <name evidence="1" type="ORF">RRF57_013189</name>
</gene>
<protein>
    <submittedName>
        <fullName evidence="1">Uncharacterized protein</fullName>
    </submittedName>
</protein>
<accession>A0AAN7V6B6</accession>
<organism evidence="1 2">
    <name type="scientific">Xylaria bambusicola</name>
    <dbReference type="NCBI Taxonomy" id="326684"/>
    <lineage>
        <taxon>Eukaryota</taxon>
        <taxon>Fungi</taxon>
        <taxon>Dikarya</taxon>
        <taxon>Ascomycota</taxon>
        <taxon>Pezizomycotina</taxon>
        <taxon>Sordariomycetes</taxon>
        <taxon>Xylariomycetidae</taxon>
        <taxon>Xylariales</taxon>
        <taxon>Xylariaceae</taxon>
        <taxon>Xylaria</taxon>
    </lineage>
</organism>
<evidence type="ECO:0000313" key="1">
    <source>
        <dbReference type="EMBL" id="KAK5637474.1"/>
    </source>
</evidence>
<comment type="caution">
    <text evidence="1">The sequence shown here is derived from an EMBL/GenBank/DDBJ whole genome shotgun (WGS) entry which is preliminary data.</text>
</comment>
<dbReference type="Proteomes" id="UP001305414">
    <property type="component" value="Unassembled WGS sequence"/>
</dbReference>
<sequence>MKPQGWMRMRGLADGASAAAEGASFTFKPQAAEKSFFDGGMISTTGALEAILVGHQCPVYFCTHRGEEPIGAITIAFSGHTEKWP</sequence>
<keyword evidence="2" id="KW-1185">Reference proteome</keyword>
<name>A0AAN7V6B6_9PEZI</name>
<dbReference type="EMBL" id="JAWHQM010000120">
    <property type="protein sequence ID" value="KAK5637474.1"/>
    <property type="molecule type" value="Genomic_DNA"/>
</dbReference>
<evidence type="ECO:0000313" key="2">
    <source>
        <dbReference type="Proteomes" id="UP001305414"/>
    </source>
</evidence>
<proteinExistence type="predicted"/>